<dbReference type="GO" id="GO:0005829">
    <property type="term" value="C:cytosol"/>
    <property type="evidence" value="ECO:0007669"/>
    <property type="project" value="TreeGrafter"/>
</dbReference>
<feature type="compositionally biased region" description="Low complexity" evidence="2">
    <location>
        <begin position="8"/>
        <end position="21"/>
    </location>
</feature>
<dbReference type="SUPFAM" id="SSF52799">
    <property type="entry name" value="(Phosphotyrosine protein) phosphatases II"/>
    <property type="match status" value="1"/>
</dbReference>
<dbReference type="VEuPathDB" id="AmoebaDB:FDP41_004895"/>
<dbReference type="VEuPathDB" id="AmoebaDB:NF0096530"/>
<evidence type="ECO:0000313" key="6">
    <source>
        <dbReference type="EMBL" id="KAF0976220.1"/>
    </source>
</evidence>
<dbReference type="PROSITE" id="PS51181">
    <property type="entry name" value="PPASE_TENSIN"/>
    <property type="match status" value="1"/>
</dbReference>
<dbReference type="SMART" id="SM01326">
    <property type="entry name" value="PTEN_C2"/>
    <property type="match status" value="1"/>
</dbReference>
<dbReference type="SUPFAM" id="SSF49562">
    <property type="entry name" value="C2 domain (Calcium/lipid-binding domain, CaLB)"/>
    <property type="match status" value="1"/>
</dbReference>
<dbReference type="InterPro" id="IPR029021">
    <property type="entry name" value="Prot-tyrosine_phosphatase-like"/>
</dbReference>
<proteinExistence type="predicted"/>
<feature type="domain" description="Phosphatase tensin-type" evidence="4">
    <location>
        <begin position="47"/>
        <end position="228"/>
    </location>
</feature>
<feature type="domain" description="Tyrosine specific protein phosphatases" evidence="3">
    <location>
        <begin position="133"/>
        <end position="197"/>
    </location>
</feature>
<keyword evidence="7" id="KW-1185">Reference proteome</keyword>
<comment type="caution">
    <text evidence="6">The sequence shown here is derived from an EMBL/GenBank/DDBJ whole genome shotgun (WGS) entry which is preliminary data.</text>
</comment>
<dbReference type="PROSITE" id="PS00383">
    <property type="entry name" value="TYR_PHOSPHATASE_1"/>
    <property type="match status" value="1"/>
</dbReference>
<dbReference type="InterPro" id="IPR051281">
    <property type="entry name" value="Dual-spec_lipid-protein_phosph"/>
</dbReference>
<keyword evidence="1" id="KW-0378">Hydrolase</keyword>
<dbReference type="GeneID" id="68112113"/>
<dbReference type="InterPro" id="IPR057023">
    <property type="entry name" value="PTP-SAK"/>
</dbReference>
<dbReference type="InterPro" id="IPR016130">
    <property type="entry name" value="Tyr_Pase_AS"/>
</dbReference>
<feature type="region of interest" description="Disordered" evidence="2">
    <location>
        <begin position="1"/>
        <end position="21"/>
    </location>
</feature>
<dbReference type="InterPro" id="IPR035892">
    <property type="entry name" value="C2_domain_sf"/>
</dbReference>
<dbReference type="Gene3D" id="3.90.190.10">
    <property type="entry name" value="Protein tyrosine phosphatase superfamily"/>
    <property type="match status" value="1"/>
</dbReference>
<dbReference type="PROSITE" id="PS51182">
    <property type="entry name" value="C2_TENSIN"/>
    <property type="match status" value="1"/>
</dbReference>
<evidence type="ECO:0000256" key="2">
    <source>
        <dbReference type="SAM" id="MobiDB-lite"/>
    </source>
</evidence>
<feature type="domain" description="C2 tensin-type" evidence="5">
    <location>
        <begin position="297"/>
        <end position="422"/>
    </location>
</feature>
<evidence type="ECO:0000256" key="1">
    <source>
        <dbReference type="ARBA" id="ARBA00022801"/>
    </source>
</evidence>
<dbReference type="PROSITE" id="PS50056">
    <property type="entry name" value="TYR_PHOSPHATASE_2"/>
    <property type="match status" value="1"/>
</dbReference>
<dbReference type="InterPro" id="IPR014020">
    <property type="entry name" value="Tensin_C2-dom"/>
</dbReference>
<dbReference type="OrthoDB" id="16692at2759"/>
<evidence type="ECO:0000313" key="7">
    <source>
        <dbReference type="Proteomes" id="UP000444721"/>
    </source>
</evidence>
<dbReference type="Proteomes" id="UP000444721">
    <property type="component" value="Unassembled WGS sequence"/>
</dbReference>
<dbReference type="AlphaFoldDB" id="A0A6A5BQU9"/>
<reference evidence="6 7" key="1">
    <citation type="journal article" date="2019" name="Sci. Rep.">
        <title>Nanopore sequencing improves the draft genome of the human pathogenic amoeba Naegleria fowleri.</title>
        <authorList>
            <person name="Liechti N."/>
            <person name="Schurch N."/>
            <person name="Bruggmann R."/>
            <person name="Wittwer M."/>
        </authorList>
    </citation>
    <scope>NUCLEOTIDE SEQUENCE [LARGE SCALE GENOMIC DNA]</scope>
    <source>
        <strain evidence="6 7">ATCC 30894</strain>
    </source>
</reference>
<dbReference type="Gene3D" id="2.60.40.1110">
    <property type="match status" value="1"/>
</dbReference>
<evidence type="ECO:0000259" key="3">
    <source>
        <dbReference type="PROSITE" id="PS50056"/>
    </source>
</evidence>
<organism evidence="6 7">
    <name type="scientific">Naegleria fowleri</name>
    <name type="common">Brain eating amoeba</name>
    <dbReference type="NCBI Taxonomy" id="5763"/>
    <lineage>
        <taxon>Eukaryota</taxon>
        <taxon>Discoba</taxon>
        <taxon>Heterolobosea</taxon>
        <taxon>Tetramitia</taxon>
        <taxon>Eutetramitia</taxon>
        <taxon>Vahlkampfiidae</taxon>
        <taxon>Naegleria</taxon>
    </lineage>
</organism>
<dbReference type="PANTHER" id="PTHR12305:SF94">
    <property type="entry name" value="PHOSPHATIDYLINOSITOL-3,4,5-TRISPHOSPHATE 3-PHOSPHATASE"/>
    <property type="match status" value="1"/>
</dbReference>
<accession>A0A6A5BQU9</accession>
<dbReference type="InterPro" id="IPR029023">
    <property type="entry name" value="Tensin_phosphatase"/>
</dbReference>
<evidence type="ECO:0000259" key="4">
    <source>
        <dbReference type="PROSITE" id="PS51181"/>
    </source>
</evidence>
<protein>
    <recommendedName>
        <fullName evidence="8">Phosphatidylinositol-3,4,5-trisphosphate 3-phosphatase</fullName>
    </recommendedName>
</protein>
<dbReference type="EMBL" id="VFQX01000041">
    <property type="protein sequence ID" value="KAF0976220.1"/>
    <property type="molecule type" value="Genomic_DNA"/>
</dbReference>
<sequence length="546" mass="62875">MTSRAIGPLLHSSPSSEHPFHISSSNPFEILESVRAEFRKKRAGGRKLFKGLNYDLDITYITSRIIVMSIPTEDWFIGYFRNDATLVHQFLQEMHGSNHYMIFNCSEFRYDKTVFCGNVIDWNFPDHYNPPLEMMMSGCRCIHEWLLRDENNVALIHCAGGKGRSGTLICAYLLYCSMFHDAIDSLNYFALKRFERPINPFTSCQNGGINSPSQVRYISYIQHLKEVKVEERRRAYHSTTVPNSLLFNETIFGDNEFLRMHGYIPYNRVVSIEQINIYSLSPSIVESIEQDLFELEIGHLSIQKIENPTIENSMRSTLNVNDCEVTKIMDVIIGSENCNLRREENFASFTIPQAIPLSGDIIIIFGIKHSQTYKRKEIGRIGIHTAFLPQNIVKLSKLEIDGVHRKDIVSQDFRAEIIFKKEVFSNHDDNNNHSTLIDQQRSILSHTLTRSELFSFHACITPPSNHFAFIYSHHHALPYHRYANSVMLEKALQENPSLSHQLPPSVLFSNQYIHPRDMRLKVKLSAQHNEQDVAQGKFISVTITIG</sequence>
<name>A0A6A5BQU9_NAEFO</name>
<evidence type="ECO:0008006" key="8">
    <source>
        <dbReference type="Google" id="ProtNLM"/>
    </source>
</evidence>
<gene>
    <name evidence="6" type="ORF">FDP41_004895</name>
</gene>
<dbReference type="Pfam" id="PF10409">
    <property type="entry name" value="PTEN_C2"/>
    <property type="match status" value="1"/>
</dbReference>
<dbReference type="VEuPathDB" id="AmoebaDB:NfTy_086090"/>
<dbReference type="CDD" id="cd14497">
    <property type="entry name" value="PTP_PTEN-like"/>
    <property type="match status" value="1"/>
</dbReference>
<dbReference type="PANTHER" id="PTHR12305">
    <property type="entry name" value="PHOSPHATASE WITH HOMOLOGY TO TENSIN"/>
    <property type="match status" value="1"/>
</dbReference>
<dbReference type="RefSeq" id="XP_044560933.1">
    <property type="nucleotide sequence ID" value="XM_044708359.1"/>
</dbReference>
<dbReference type="OMA" id="CQNGGIN"/>
<dbReference type="GO" id="GO:0016314">
    <property type="term" value="F:phosphatidylinositol-3,4,5-trisphosphate 3-phosphatase activity"/>
    <property type="evidence" value="ECO:0007669"/>
    <property type="project" value="TreeGrafter"/>
</dbReference>
<dbReference type="InterPro" id="IPR000387">
    <property type="entry name" value="Tyr_Pase_dom"/>
</dbReference>
<dbReference type="Pfam" id="PF22784">
    <property type="entry name" value="PTP-SAK"/>
    <property type="match status" value="1"/>
</dbReference>
<evidence type="ECO:0000259" key="5">
    <source>
        <dbReference type="PROSITE" id="PS51182"/>
    </source>
</evidence>